<dbReference type="PANTHER" id="PTHR24117:SF8">
    <property type="entry name" value="BCL-6 COREPRESSOR"/>
    <property type="match status" value="1"/>
</dbReference>
<dbReference type="InterPro" id="IPR031628">
    <property type="entry name" value="BCOR"/>
</dbReference>
<evidence type="ECO:0000259" key="11">
    <source>
        <dbReference type="Pfam" id="PF16553"/>
    </source>
</evidence>
<protein>
    <submittedName>
        <fullName evidence="12">Uncharacterized LOC109510390</fullName>
    </submittedName>
</protein>
<dbReference type="InterPro" id="IPR032365">
    <property type="entry name" value="PUFD"/>
</dbReference>
<feature type="repeat" description="ANK" evidence="8">
    <location>
        <begin position="1213"/>
        <end position="1245"/>
    </location>
</feature>
<dbReference type="Proteomes" id="UP000264820">
    <property type="component" value="Unplaced"/>
</dbReference>
<dbReference type="GeneTree" id="ENSGT00940000153737"/>
<keyword evidence="6" id="KW-0539">Nucleus</keyword>
<keyword evidence="13" id="KW-1185">Reference proteome</keyword>
<dbReference type="Pfam" id="PF16553">
    <property type="entry name" value="PUFD"/>
    <property type="match status" value="1"/>
</dbReference>
<evidence type="ECO:0000256" key="5">
    <source>
        <dbReference type="ARBA" id="ARBA00022843"/>
    </source>
</evidence>
<dbReference type="GO" id="GO:0005634">
    <property type="term" value="C:nucleus"/>
    <property type="evidence" value="ECO:0007669"/>
    <property type="project" value="UniProtKB-SubCell"/>
</dbReference>
<accession>A0A3Q2XBM3</accession>
<keyword evidence="4" id="KW-0677">Repeat</keyword>
<feature type="compositionally biased region" description="Polar residues" evidence="9">
    <location>
        <begin position="404"/>
        <end position="420"/>
    </location>
</feature>
<dbReference type="SMART" id="SM00248">
    <property type="entry name" value="ANK"/>
    <property type="match status" value="3"/>
</dbReference>
<feature type="region of interest" description="Disordered" evidence="9">
    <location>
        <begin position="1"/>
        <end position="40"/>
    </location>
</feature>
<dbReference type="PROSITE" id="PS50088">
    <property type="entry name" value="ANK_REPEAT"/>
    <property type="match status" value="3"/>
</dbReference>
<feature type="compositionally biased region" description="Basic and acidic residues" evidence="9">
    <location>
        <begin position="529"/>
        <end position="545"/>
    </location>
</feature>
<sequence>MGKKLLSESARPPGQQPAHADPAHLGASLPPPDGCRKTPSAEPQKILLLPSAGGVVTSDGKPLDWGLNNLASFLKISPYTAATMYPFLDMAYKAALMARPSPFLYQHLAYPSWCQMSESGSPEDGLFYFPRYVPAHLSSHLEPDLRMYASSPAALSPRRSLRGHQQTSAFGASLRQDTRCSAFPFNECHLGKSSANSSHSTSTNGSSARDPVNELVPAFASVPLPVSTTADSWEISKMSTALSAQRCGFSPFPVGSRGSEPDPPKPTGSSREKSASPDRRTTEKSPSPARRSVDGKVHQLPLDLSAKKMKSSSNGFQAKSDFIAQLSYGPQTGDAQCLKEGLFPPPTRSAKSSEPPKVVNSLNLDQGAVGSPSSQRSPESFSSTKLGRQAPRVTDSHQDARTFSGKQMSPNFRGQDNRPNLSKPRQPDVELGSTSGAIRTDSFIPLGLGYSNSYLLPYSTADDASLQRTSVSGKGAGQRYPVLLGHGSGLTRTPTKQGLPHRDDSPGPLSPAATFADLKPPSKGQNRSQESRQKPSRTRKPDPERGGSGSQRPSNQPLKSFCKRFNSVSESVVGVDMPFEDVDETGGRRGVRAPASQPHPLRRRCSSPPPAPSKEISTEASLSPSPELPVQQTMHCARTSPEQFSKKKQIGAPNGCDSSARCERGESDGLDESDDEDRLDRSPSSHVDASRESSYVRCGTAQFLKGAAVGCSSQSDGPVFTRKTTTTCGDTPSRVPADGVNADTESCVSSNQREQNSSDDGRSIHLRHPEYGCAVGDRLGQAPLPVNNSRAIFRDGEKNSPDIVDAQVGEGKDTRISTPTESFSGSLDSQPKYETEESCVSQSSCPRQEQSKLKENQDDETAASPCDASGGEGGWLELCQQSEGRGGGPAPALRVDAQKDAQPSSICVTPEHHRANDLVGEDGCSSEKEEGHRGESQEAPPVTGVARCHCNKPSSMMDLGDLDPDMATNHERILGLETFHQSSVRLKRRRTQDNGAENPFDDDVTPEDMSKQKSCIELNGPCIKKPRLPDDDVKVRMASSPPGSPRGPRQMDSCNLWQSSHVAASCLQEKRQKLKENRRASSLLPLSSDDDDLGKPSGKHLCKTKHTSEAAEEADEERGDGEGGIVRVSSDSCSPPPQPSFAVEPAGETPLLHAARSGHEEAVLDCLQRRLCNINHRDNAGYCALHEACTRGWLTIVRHLVERGADVNCSAQDGTRPLHDAVENNHVEVVRFLLACGADPTLTSCSGRGPIDMTGSVAMETFLEEYLADLQGRPEGDSGICWDFYGSSVCEPSTEGGVYNILAHPPGPEEEEEYEEEETERRLGREEFEIELSDQPLLPCYTLQVSPATGPQNWLLLCDVLAHLQMTAHTFRRLFPHLEVFTIPEAEFYCQTSLSQPCAHPAQRASFRSGAKDWLHLVEATPEMSAMLGSSLEFVNEQEPPVVSNISSPRPAPPPSSLPCVPVLPSHAPVGGASQGQSQDCAPVTSVERKANASSCVTRNQETINMLEAKNNTGPSSKTDSVACEVQHLQNRITVSTHCGTEEHSQCGENTDVHMRNRNSQNEDSEGVPQVVGEALQKVSTRAIDQKCRSLRDLSGQTVKMDAAWRRHLANVRVHIRDLGMKFAGGRTPSNVMDYRKVVDKVTESKATQLKNQPGR</sequence>
<dbReference type="InterPro" id="IPR038227">
    <property type="entry name" value="PUFD_som_sf"/>
</dbReference>
<organism evidence="12 13">
    <name type="scientific">Hippocampus comes</name>
    <name type="common">Tiger tail seahorse</name>
    <dbReference type="NCBI Taxonomy" id="109280"/>
    <lineage>
        <taxon>Eukaryota</taxon>
        <taxon>Metazoa</taxon>
        <taxon>Chordata</taxon>
        <taxon>Craniata</taxon>
        <taxon>Vertebrata</taxon>
        <taxon>Euteleostomi</taxon>
        <taxon>Actinopterygii</taxon>
        <taxon>Neopterygii</taxon>
        <taxon>Teleostei</taxon>
        <taxon>Neoteleostei</taxon>
        <taxon>Acanthomorphata</taxon>
        <taxon>Syngnathiaria</taxon>
        <taxon>Syngnathiformes</taxon>
        <taxon>Syngnathoidei</taxon>
        <taxon>Syngnathidae</taxon>
        <taxon>Hippocampus</taxon>
    </lineage>
</organism>
<evidence type="ECO:0000256" key="4">
    <source>
        <dbReference type="ARBA" id="ARBA00022737"/>
    </source>
</evidence>
<keyword evidence="5" id="KW-0832">Ubl conjugation</keyword>
<dbReference type="PANTHER" id="PTHR24117">
    <property type="entry name" value="AGAP007537-PB"/>
    <property type="match status" value="1"/>
</dbReference>
<dbReference type="GO" id="GO:0003714">
    <property type="term" value="F:transcription corepressor activity"/>
    <property type="evidence" value="ECO:0007669"/>
    <property type="project" value="TreeGrafter"/>
</dbReference>
<feature type="region of interest" description="Disordered" evidence="9">
    <location>
        <begin position="469"/>
        <end position="693"/>
    </location>
</feature>
<dbReference type="FunFam" id="1.25.40.20:FF:000032">
    <property type="entry name" value="BCL-6 corepressor isoform X1"/>
    <property type="match status" value="1"/>
</dbReference>
<evidence type="ECO:0000259" key="10">
    <source>
        <dbReference type="Pfam" id="PF15808"/>
    </source>
</evidence>
<evidence type="ECO:0000256" key="8">
    <source>
        <dbReference type="PROSITE-ProRule" id="PRU00023"/>
    </source>
</evidence>
<feature type="compositionally biased region" description="Polar residues" evidence="9">
    <location>
        <begin position="838"/>
        <end position="848"/>
    </location>
</feature>
<reference evidence="12" key="2">
    <citation type="submission" date="2025-09" db="UniProtKB">
        <authorList>
            <consortium name="Ensembl"/>
        </authorList>
    </citation>
    <scope>IDENTIFICATION</scope>
</reference>
<feature type="compositionally biased region" description="Polar residues" evidence="9">
    <location>
        <begin position="618"/>
        <end position="634"/>
    </location>
</feature>
<feature type="domain" description="BCL-6 corepressor non-ankyrin-repeat" evidence="10">
    <location>
        <begin position="1053"/>
        <end position="1110"/>
    </location>
</feature>
<feature type="compositionally biased region" description="Basic and acidic residues" evidence="9">
    <location>
        <begin position="270"/>
        <end position="283"/>
    </location>
</feature>
<keyword evidence="2" id="KW-1017">Isopeptide bond</keyword>
<dbReference type="GO" id="GO:0000122">
    <property type="term" value="P:negative regulation of transcription by RNA polymerase II"/>
    <property type="evidence" value="ECO:0007669"/>
    <property type="project" value="TreeGrafter"/>
</dbReference>
<feature type="region of interest" description="Disordered" evidence="9">
    <location>
        <begin position="985"/>
        <end position="1008"/>
    </location>
</feature>
<dbReference type="InterPro" id="IPR036770">
    <property type="entry name" value="Ankyrin_rpt-contain_sf"/>
</dbReference>
<name>A0A3Q2XBM3_HIPCM</name>
<dbReference type="Ensembl" id="ENSHCOT00000011704.1">
    <property type="protein sequence ID" value="ENSHCOP00000001670.1"/>
    <property type="gene ID" value="ENSHCOG00000002674.1"/>
</dbReference>
<evidence type="ECO:0000256" key="1">
    <source>
        <dbReference type="ARBA" id="ARBA00004123"/>
    </source>
</evidence>
<dbReference type="Gene3D" id="3.10.260.40">
    <property type="entry name" value="BCL-6 corepressor, PCGF1 binding domain"/>
    <property type="match status" value="1"/>
</dbReference>
<feature type="compositionally biased region" description="Polar residues" evidence="9">
    <location>
        <begin position="743"/>
        <end position="755"/>
    </location>
</feature>
<dbReference type="PROSITE" id="PS50297">
    <property type="entry name" value="ANK_REP_REGION"/>
    <property type="match status" value="2"/>
</dbReference>
<feature type="compositionally biased region" description="Low complexity" evidence="9">
    <location>
        <begin position="371"/>
        <end position="383"/>
    </location>
</feature>
<dbReference type="Pfam" id="PF15808">
    <property type="entry name" value="BCOR"/>
    <property type="match status" value="1"/>
</dbReference>
<comment type="subcellular location">
    <subcellularLocation>
        <location evidence="1">Nucleus</location>
    </subcellularLocation>
</comment>
<feature type="repeat" description="ANK" evidence="8">
    <location>
        <begin position="1146"/>
        <end position="1179"/>
    </location>
</feature>
<reference evidence="12" key="1">
    <citation type="submission" date="2025-08" db="UniProtKB">
        <authorList>
            <consortium name="Ensembl"/>
        </authorList>
    </citation>
    <scope>IDENTIFICATION</scope>
</reference>
<proteinExistence type="inferred from homology"/>
<dbReference type="RefSeq" id="XP_019716232.1">
    <property type="nucleotide sequence ID" value="XM_019860673.1"/>
</dbReference>
<feature type="region of interest" description="Disordered" evidence="9">
    <location>
        <begin position="723"/>
        <end position="766"/>
    </location>
</feature>
<dbReference type="PRINTS" id="PR01415">
    <property type="entry name" value="ANKYRIN"/>
</dbReference>
<feature type="compositionally biased region" description="Acidic residues" evidence="9">
    <location>
        <begin position="1110"/>
        <end position="1119"/>
    </location>
</feature>
<keyword evidence="8" id="KW-0040">ANK repeat</keyword>
<comment type="similarity">
    <text evidence="7">Belongs to the BCOR family.</text>
</comment>
<feature type="compositionally biased region" description="Basic and acidic residues" evidence="9">
    <location>
        <begin position="925"/>
        <end position="936"/>
    </location>
</feature>
<feature type="region of interest" description="Disordered" evidence="9">
    <location>
        <begin position="792"/>
        <end position="893"/>
    </location>
</feature>
<dbReference type="InterPro" id="IPR047144">
    <property type="entry name" value="BCOR-like"/>
</dbReference>
<dbReference type="OMA" id="MATNHER"/>
<feature type="repeat" description="ANK" evidence="8">
    <location>
        <begin position="1180"/>
        <end position="1212"/>
    </location>
</feature>
<dbReference type="InterPro" id="IPR002110">
    <property type="entry name" value="Ankyrin_rpt"/>
</dbReference>
<feature type="region of interest" description="Disordered" evidence="9">
    <location>
        <begin position="1073"/>
        <end position="1145"/>
    </location>
</feature>
<dbReference type="SUPFAM" id="SSF48403">
    <property type="entry name" value="Ankyrin repeat"/>
    <property type="match status" value="1"/>
</dbReference>
<feature type="compositionally biased region" description="Acidic residues" evidence="9">
    <location>
        <begin position="668"/>
        <end position="677"/>
    </location>
</feature>
<feature type="region of interest" description="Disordered" evidence="9">
    <location>
        <begin position="249"/>
        <end position="297"/>
    </location>
</feature>
<evidence type="ECO:0000256" key="6">
    <source>
        <dbReference type="ARBA" id="ARBA00023242"/>
    </source>
</evidence>
<dbReference type="STRING" id="109280.ENSHCOP00000001670"/>
<feature type="region of interest" description="Disordered" evidence="9">
    <location>
        <begin position="917"/>
        <end position="944"/>
    </location>
</feature>
<feature type="domain" description="BCL-6 corepressor PCGF1 binding" evidence="11">
    <location>
        <begin position="1326"/>
        <end position="1437"/>
    </location>
</feature>
<evidence type="ECO:0000256" key="2">
    <source>
        <dbReference type="ARBA" id="ARBA00022499"/>
    </source>
</evidence>
<evidence type="ECO:0000256" key="9">
    <source>
        <dbReference type="SAM" id="MobiDB-lite"/>
    </source>
</evidence>
<feature type="region of interest" description="Disordered" evidence="9">
    <location>
        <begin position="1020"/>
        <end position="1053"/>
    </location>
</feature>
<feature type="compositionally biased region" description="Polar residues" evidence="9">
    <location>
        <begin position="816"/>
        <end position="829"/>
    </location>
</feature>
<dbReference type="GeneID" id="109510390"/>
<keyword evidence="3" id="KW-0597">Phosphoprotein</keyword>
<feature type="compositionally biased region" description="Basic and acidic residues" evidence="9">
    <location>
        <begin position="678"/>
        <end position="691"/>
    </location>
</feature>
<evidence type="ECO:0000313" key="12">
    <source>
        <dbReference type="Ensembl" id="ENSHCOP00000001670.1"/>
    </source>
</evidence>
<evidence type="ECO:0000313" key="13">
    <source>
        <dbReference type="Proteomes" id="UP000264820"/>
    </source>
</evidence>
<evidence type="ECO:0000256" key="3">
    <source>
        <dbReference type="ARBA" id="ARBA00022553"/>
    </source>
</evidence>
<evidence type="ECO:0000256" key="7">
    <source>
        <dbReference type="ARBA" id="ARBA00034703"/>
    </source>
</evidence>
<feature type="region of interest" description="Disordered" evidence="9">
    <location>
        <begin position="337"/>
        <end position="435"/>
    </location>
</feature>
<dbReference type="OrthoDB" id="3666223at2759"/>
<feature type="region of interest" description="Disordered" evidence="9">
    <location>
        <begin position="1469"/>
        <end position="1498"/>
    </location>
</feature>
<dbReference type="Gene3D" id="1.25.40.20">
    <property type="entry name" value="Ankyrin repeat-containing domain"/>
    <property type="match status" value="1"/>
</dbReference>
<dbReference type="Pfam" id="PF12796">
    <property type="entry name" value="Ank_2"/>
    <property type="match status" value="1"/>
</dbReference>